<comment type="caution">
    <text evidence="2">The sequence shown here is derived from an EMBL/GenBank/DDBJ whole genome shotgun (WGS) entry which is preliminary data.</text>
</comment>
<sequence length="273" mass="27974">MLAHMKSLLFLAVATGAGLVSVNALSLTSSCQNSLKGLLTNEDAACLNVLSIASFALQDGGSPLNAVDAWLNGMCSTGACSDENISRLITNVTSGCSDDLANFGLSASDISSNVINIAQQVYPVVRQGLCLKDDSSNQMCVTEMLSNLESVIGGLSLNDLSFVNLMGDVRQLLASGVQNMACTNCVKAGFSLAQQAFPSIVSAAQPEAEALCGADFVDGSSPEGISDTANPDIFVAQSSGSNAENGGLALTYSTSYTKMGLVLGAISTLALFL</sequence>
<dbReference type="EMBL" id="JBANRG010000001">
    <property type="protein sequence ID" value="KAK7472754.1"/>
    <property type="molecule type" value="Genomic_DNA"/>
</dbReference>
<evidence type="ECO:0000313" key="2">
    <source>
        <dbReference type="EMBL" id="KAK7472754.1"/>
    </source>
</evidence>
<dbReference type="Proteomes" id="UP001498398">
    <property type="component" value="Unassembled WGS sequence"/>
</dbReference>
<feature type="chain" id="PRO_5046733787" evidence="1">
    <location>
        <begin position="25"/>
        <end position="273"/>
    </location>
</feature>
<evidence type="ECO:0000313" key="3">
    <source>
        <dbReference type="Proteomes" id="UP001498398"/>
    </source>
</evidence>
<dbReference type="PANTHER" id="PTHR34862">
    <property type="entry name" value="SPARK DOMAIN-CONTAINING PROTEIN"/>
    <property type="match status" value="1"/>
</dbReference>
<keyword evidence="3" id="KW-1185">Reference proteome</keyword>
<keyword evidence="1" id="KW-0732">Signal</keyword>
<gene>
    <name evidence="2" type="ORF">VKT23_000864</name>
</gene>
<feature type="signal peptide" evidence="1">
    <location>
        <begin position="1"/>
        <end position="24"/>
    </location>
</feature>
<reference evidence="2 3" key="1">
    <citation type="submission" date="2024-01" db="EMBL/GenBank/DDBJ databases">
        <title>A draft genome for the cacao thread blight pathogen Marasmiellus scandens.</title>
        <authorList>
            <person name="Baruah I.K."/>
            <person name="Leung J."/>
            <person name="Bukari Y."/>
            <person name="Amoako-Attah I."/>
            <person name="Meinhardt L.W."/>
            <person name="Bailey B.A."/>
            <person name="Cohen S.P."/>
        </authorList>
    </citation>
    <scope>NUCLEOTIDE SEQUENCE [LARGE SCALE GENOMIC DNA]</scope>
    <source>
        <strain evidence="2 3">GH-19</strain>
    </source>
</reference>
<proteinExistence type="predicted"/>
<dbReference type="PROSITE" id="PS51257">
    <property type="entry name" value="PROKAR_LIPOPROTEIN"/>
    <property type="match status" value="1"/>
</dbReference>
<name>A0ABR1K5Q4_9AGAR</name>
<organism evidence="2 3">
    <name type="scientific">Marasmiellus scandens</name>
    <dbReference type="NCBI Taxonomy" id="2682957"/>
    <lineage>
        <taxon>Eukaryota</taxon>
        <taxon>Fungi</taxon>
        <taxon>Dikarya</taxon>
        <taxon>Basidiomycota</taxon>
        <taxon>Agaricomycotina</taxon>
        <taxon>Agaricomycetes</taxon>
        <taxon>Agaricomycetidae</taxon>
        <taxon>Agaricales</taxon>
        <taxon>Marasmiineae</taxon>
        <taxon>Omphalotaceae</taxon>
        <taxon>Marasmiellus</taxon>
    </lineage>
</organism>
<protein>
    <submittedName>
        <fullName evidence="2">Uncharacterized protein</fullName>
    </submittedName>
</protein>
<accession>A0ABR1K5Q4</accession>
<dbReference type="PANTHER" id="PTHR34862:SF1">
    <property type="entry name" value="SPARK DOMAIN-CONTAINING PROTEIN"/>
    <property type="match status" value="1"/>
</dbReference>
<evidence type="ECO:0000256" key="1">
    <source>
        <dbReference type="SAM" id="SignalP"/>
    </source>
</evidence>